<evidence type="ECO:0000256" key="3">
    <source>
        <dbReference type="ARBA" id="ARBA00022679"/>
    </source>
</evidence>
<keyword evidence="4" id="KW-0547">Nucleotide-binding</keyword>
<dbReference type="InterPro" id="IPR005467">
    <property type="entry name" value="His_kinase_dom"/>
</dbReference>
<keyword evidence="3" id="KW-0808">Transferase</keyword>
<dbReference type="PRINTS" id="PR00344">
    <property type="entry name" value="BCTRLSENSOR"/>
</dbReference>
<dbReference type="GO" id="GO:0005524">
    <property type="term" value="F:ATP binding"/>
    <property type="evidence" value="ECO:0007669"/>
    <property type="project" value="UniProtKB-KW"/>
</dbReference>
<sequence length="953" mass="107592">MKQTILHRIKNVVKSRALFLLFALSPFRLFTLSSYSQGIPFFRNYTAEDYHANKLNYDAEVDEFGNIFIANFEGLMYFDHAGWHILHTPGITRVTVVVRSSDNTLWVGGYNFFGKVARKANGEVELKRIGKPDLFNGEVNDIFERDGKIRILVNNGFIYQVEGEDVKVWKQVDKDALKIGMLDVVDIDAVEKGEKNVVKDDIVMEEPLNYGFKAIIKKNVGIAILNDKNEELYTITDANGLCSNDIVYMSYDGRNQLWAATAKGVVALQIPSAYSRFTTHEGLVGTVLSISEMGGKIYAGTDDGLYRQEGRRFVKVTQVPHACWDLKKSSNGLLAATEDGIFRLNPDGKVQRLTVVGSMSLLEDGSYIYSGEADGVYLIQSDGKRHKVCNMDNAQKILKDNKGTIWAQSLYGKVFYKKANTDKFLPYKSGNKSETMQTVVLIGGEAIVVSAEDTKPFHYPLLSVADGNGITWLTDNEGKRLYQWKNGKRLTDLDQLLFPIHEMPIRAIYTRQNEIWLGNDNGLTIINTKAKEPLSSIKPQLFIRSVVLNSDSVLWGGFGTMPEKLQNLSSSENNLTFTFSLNYQSIVGTTLYRYQLDNGQWSAWTTDTHAKFNNIPDGNHTFSVQAQDAMNRKSDIVSIKFHIVPPFYKRWYMYLVYFILLSALVYLMVRVRLRKLENDKIRLEQLVQERTNQVVKLEKMATVGKLTQGLIDRILNPLNYINNFAKLSEGLVKDVKANIEDDKPNMDEENFEDTMDVLEMLGGNLQKVGEHGQNTTRTLKAMEEMLKDRTGGVVDTEVTAILKQDKEMLEKYYAKEIAENNIVIDFQIPAQEIVIKANPEQLSKSFMSFFVNSIYALVKKAQRTSYTPTLSVKIDSDGKTINIVVHDNGIGIEETIINKVFDPFFTTKPTGEASGVGLYLSNEIIQNYGGEISVKSTKDEFCEFTITLPAITQ</sequence>
<organism evidence="10 11">
    <name type="scientific">Xylanibacter ruminicola</name>
    <name type="common">Prevotella ruminicola</name>
    <dbReference type="NCBI Taxonomy" id="839"/>
    <lineage>
        <taxon>Bacteria</taxon>
        <taxon>Pseudomonadati</taxon>
        <taxon>Bacteroidota</taxon>
        <taxon>Bacteroidia</taxon>
        <taxon>Bacteroidales</taxon>
        <taxon>Prevotellaceae</taxon>
        <taxon>Xylanibacter</taxon>
    </lineage>
</organism>
<dbReference type="GO" id="GO:0000160">
    <property type="term" value="P:phosphorelay signal transduction system"/>
    <property type="evidence" value="ECO:0007669"/>
    <property type="project" value="UniProtKB-KW"/>
</dbReference>
<keyword evidence="8" id="KW-0472">Membrane</keyword>
<evidence type="ECO:0000256" key="2">
    <source>
        <dbReference type="ARBA" id="ARBA00012438"/>
    </source>
</evidence>
<dbReference type="Gene3D" id="2.60.40.10">
    <property type="entry name" value="Immunoglobulins"/>
    <property type="match status" value="1"/>
</dbReference>
<dbReference type="InterPro" id="IPR036890">
    <property type="entry name" value="HATPase_C_sf"/>
</dbReference>
<dbReference type="Gene3D" id="1.10.287.130">
    <property type="match status" value="1"/>
</dbReference>
<dbReference type="InterPro" id="IPR004358">
    <property type="entry name" value="Sig_transdc_His_kin-like_C"/>
</dbReference>
<evidence type="ECO:0000256" key="1">
    <source>
        <dbReference type="ARBA" id="ARBA00000085"/>
    </source>
</evidence>
<keyword evidence="5" id="KW-0418">Kinase</keyword>
<dbReference type="PROSITE" id="PS50109">
    <property type="entry name" value="HIS_KIN"/>
    <property type="match status" value="1"/>
</dbReference>
<evidence type="ECO:0000313" key="10">
    <source>
        <dbReference type="EMBL" id="MBE6265480.1"/>
    </source>
</evidence>
<dbReference type="PANTHER" id="PTHR43065:SF46">
    <property type="entry name" value="C4-DICARBOXYLATE TRANSPORT SENSOR PROTEIN DCTB"/>
    <property type="match status" value="1"/>
</dbReference>
<evidence type="ECO:0000259" key="9">
    <source>
        <dbReference type="PROSITE" id="PS50109"/>
    </source>
</evidence>
<feature type="transmembrane region" description="Helical" evidence="8">
    <location>
        <begin position="651"/>
        <end position="669"/>
    </location>
</feature>
<name>A0A928BT64_XYLRU</name>
<dbReference type="InterPro" id="IPR013783">
    <property type="entry name" value="Ig-like_fold"/>
</dbReference>
<comment type="caution">
    <text evidence="10">The sequence shown here is derived from an EMBL/GenBank/DDBJ whole genome shotgun (WGS) entry which is preliminary data.</text>
</comment>
<comment type="catalytic activity">
    <reaction evidence="1">
        <text>ATP + protein L-histidine = ADP + protein N-phospho-L-histidine.</text>
        <dbReference type="EC" id="2.7.13.3"/>
    </reaction>
</comment>
<dbReference type="Gene3D" id="3.30.565.10">
    <property type="entry name" value="Histidine kinase-like ATPase, C-terminal domain"/>
    <property type="match status" value="1"/>
</dbReference>
<evidence type="ECO:0000256" key="7">
    <source>
        <dbReference type="ARBA" id="ARBA00023012"/>
    </source>
</evidence>
<keyword evidence="8" id="KW-0812">Transmembrane</keyword>
<gene>
    <name evidence="10" type="ORF">E7102_03265</name>
</gene>
<evidence type="ECO:0000313" key="11">
    <source>
        <dbReference type="Proteomes" id="UP000763088"/>
    </source>
</evidence>
<dbReference type="Gene3D" id="2.130.10.10">
    <property type="entry name" value="YVTN repeat-like/Quinoprotein amine dehydrogenase"/>
    <property type="match status" value="2"/>
</dbReference>
<dbReference type="Pfam" id="PF02518">
    <property type="entry name" value="HATPase_c"/>
    <property type="match status" value="1"/>
</dbReference>
<dbReference type="EMBL" id="SUYD01000003">
    <property type="protein sequence ID" value="MBE6265480.1"/>
    <property type="molecule type" value="Genomic_DNA"/>
</dbReference>
<keyword evidence="6" id="KW-0067">ATP-binding</keyword>
<evidence type="ECO:0000256" key="6">
    <source>
        <dbReference type="ARBA" id="ARBA00022840"/>
    </source>
</evidence>
<feature type="domain" description="Histidine kinase" evidence="9">
    <location>
        <begin position="709"/>
        <end position="952"/>
    </location>
</feature>
<evidence type="ECO:0000256" key="5">
    <source>
        <dbReference type="ARBA" id="ARBA00022777"/>
    </source>
</evidence>
<protein>
    <recommendedName>
        <fullName evidence="2">histidine kinase</fullName>
        <ecNumber evidence="2">2.7.13.3</ecNumber>
    </recommendedName>
</protein>
<evidence type="ECO:0000256" key="4">
    <source>
        <dbReference type="ARBA" id="ARBA00022741"/>
    </source>
</evidence>
<accession>A0A928BT64</accession>
<dbReference type="SMART" id="SM00387">
    <property type="entry name" value="HATPase_c"/>
    <property type="match status" value="1"/>
</dbReference>
<dbReference type="AlphaFoldDB" id="A0A928BT64"/>
<dbReference type="SUPFAM" id="SSF69322">
    <property type="entry name" value="Tricorn protease domain 2"/>
    <property type="match status" value="1"/>
</dbReference>
<proteinExistence type="predicted"/>
<dbReference type="Proteomes" id="UP000763088">
    <property type="component" value="Unassembled WGS sequence"/>
</dbReference>
<reference evidence="10" key="1">
    <citation type="submission" date="2019-04" db="EMBL/GenBank/DDBJ databases">
        <title>Evolution of Biomass-Degrading Anaerobic Consortia Revealed by Metagenomics.</title>
        <authorList>
            <person name="Peng X."/>
        </authorList>
    </citation>
    <scope>NUCLEOTIDE SEQUENCE</scope>
    <source>
        <strain evidence="10">SIG141</strain>
    </source>
</reference>
<dbReference type="InterPro" id="IPR015943">
    <property type="entry name" value="WD40/YVTN_repeat-like_dom_sf"/>
</dbReference>
<dbReference type="GO" id="GO:0004673">
    <property type="term" value="F:protein histidine kinase activity"/>
    <property type="evidence" value="ECO:0007669"/>
    <property type="project" value="UniProtKB-EC"/>
</dbReference>
<keyword evidence="8" id="KW-1133">Transmembrane helix</keyword>
<dbReference type="EC" id="2.7.13.3" evidence="2"/>
<dbReference type="PANTHER" id="PTHR43065">
    <property type="entry name" value="SENSOR HISTIDINE KINASE"/>
    <property type="match status" value="1"/>
</dbReference>
<dbReference type="InterPro" id="IPR003594">
    <property type="entry name" value="HATPase_dom"/>
</dbReference>
<evidence type="ECO:0000256" key="8">
    <source>
        <dbReference type="SAM" id="Phobius"/>
    </source>
</evidence>
<keyword evidence="7" id="KW-0902">Two-component regulatory system</keyword>
<dbReference type="SUPFAM" id="SSF55874">
    <property type="entry name" value="ATPase domain of HSP90 chaperone/DNA topoisomerase II/histidine kinase"/>
    <property type="match status" value="1"/>
</dbReference>